<name>A0A2V4BST2_9FLAO</name>
<dbReference type="Proteomes" id="UP000247903">
    <property type="component" value="Unassembled WGS sequence"/>
</dbReference>
<dbReference type="Gene3D" id="3.40.30.10">
    <property type="entry name" value="Glutaredoxin"/>
    <property type="match status" value="1"/>
</dbReference>
<evidence type="ECO:0000256" key="3">
    <source>
        <dbReference type="PIRSR" id="PIRSR603782-1"/>
    </source>
</evidence>
<accession>A0A2V4BST2</accession>
<dbReference type="PANTHER" id="PTHR12151:SF25">
    <property type="entry name" value="LINALOOL DEHYDRATASE_ISOMERASE DOMAIN-CONTAINING PROTEIN"/>
    <property type="match status" value="1"/>
</dbReference>
<protein>
    <submittedName>
        <fullName evidence="6">SCO family protein</fullName>
    </submittedName>
</protein>
<dbReference type="InterPro" id="IPR003782">
    <property type="entry name" value="SCO1/SenC"/>
</dbReference>
<dbReference type="AlphaFoldDB" id="A0A2V4BST2"/>
<evidence type="ECO:0000313" key="6">
    <source>
        <dbReference type="EMBL" id="PXY42129.1"/>
    </source>
</evidence>
<dbReference type="InterPro" id="IPR013766">
    <property type="entry name" value="Thioredoxin_domain"/>
</dbReference>
<comment type="similarity">
    <text evidence="1">Belongs to the SCO1/2 family.</text>
</comment>
<dbReference type="InterPro" id="IPR036249">
    <property type="entry name" value="Thioredoxin-like_sf"/>
</dbReference>
<dbReference type="PROSITE" id="PS51352">
    <property type="entry name" value="THIOREDOXIN_2"/>
    <property type="match status" value="1"/>
</dbReference>
<evidence type="ECO:0000256" key="1">
    <source>
        <dbReference type="ARBA" id="ARBA00010996"/>
    </source>
</evidence>
<dbReference type="EMBL" id="QJHK01000002">
    <property type="protein sequence ID" value="PXY42129.1"/>
    <property type="molecule type" value="Genomic_DNA"/>
</dbReference>
<feature type="binding site" evidence="3">
    <location>
        <position position="74"/>
    </location>
    <ligand>
        <name>Cu cation</name>
        <dbReference type="ChEBI" id="CHEBI:23378"/>
    </ligand>
</feature>
<dbReference type="SUPFAM" id="SSF52833">
    <property type="entry name" value="Thioredoxin-like"/>
    <property type="match status" value="1"/>
</dbReference>
<keyword evidence="4" id="KW-1015">Disulfide bond</keyword>
<feature type="domain" description="Thioredoxin" evidence="5">
    <location>
        <begin position="18"/>
        <end position="199"/>
    </location>
</feature>
<evidence type="ECO:0000256" key="4">
    <source>
        <dbReference type="PIRSR" id="PIRSR603782-2"/>
    </source>
</evidence>
<reference evidence="6 7" key="1">
    <citation type="submission" date="2018-05" db="EMBL/GenBank/DDBJ databases">
        <title>Flavobacterium sp. strain IMCC34759, incomplete genome.</title>
        <authorList>
            <person name="Joung Y."/>
            <person name="Cho J."/>
        </authorList>
    </citation>
    <scope>NUCLEOTIDE SEQUENCE [LARGE SCALE GENOMIC DNA]</scope>
    <source>
        <strain evidence="6 7">IMCC34759</strain>
    </source>
</reference>
<evidence type="ECO:0000256" key="2">
    <source>
        <dbReference type="ARBA" id="ARBA00023008"/>
    </source>
</evidence>
<dbReference type="RefSeq" id="WP_110305102.1">
    <property type="nucleotide sequence ID" value="NZ_QJHK01000002.1"/>
</dbReference>
<proteinExistence type="inferred from homology"/>
<evidence type="ECO:0000313" key="7">
    <source>
        <dbReference type="Proteomes" id="UP000247903"/>
    </source>
</evidence>
<evidence type="ECO:0000259" key="5">
    <source>
        <dbReference type="PROSITE" id="PS51352"/>
    </source>
</evidence>
<comment type="caution">
    <text evidence="6">The sequence shown here is derived from an EMBL/GenBank/DDBJ whole genome shotgun (WGS) entry which is preliminary data.</text>
</comment>
<feature type="binding site" evidence="3">
    <location>
        <position position="162"/>
    </location>
    <ligand>
        <name>Cu cation</name>
        <dbReference type="ChEBI" id="CHEBI:23378"/>
    </ligand>
</feature>
<keyword evidence="3" id="KW-0479">Metal-binding</keyword>
<dbReference type="PANTHER" id="PTHR12151">
    <property type="entry name" value="ELECTRON TRANSPORT PROTIN SCO1/SENC FAMILY MEMBER"/>
    <property type="match status" value="1"/>
</dbReference>
<dbReference type="Pfam" id="PF02630">
    <property type="entry name" value="SCO1-SenC"/>
    <property type="match status" value="1"/>
</dbReference>
<sequence>MKKGFWILTVCIQIVSCGKMQEKLPILGNPAIEGNNLTYPKIRDFSFINQNGHTVTNETFAGKIYIADFIFLSCPTICPKMNSELKKVYDAYKNNTEVLFLSHTIDPENDTVEHLKLYTDNYGIKNNWHFVTGNKDSIYKMAKDSYFATAYPDSSEPGGYVHSGGFLLIDKNRHIRGVYDGTNQKETKRLIKDIKTLLEENQSK</sequence>
<dbReference type="GO" id="GO:0046872">
    <property type="term" value="F:metal ion binding"/>
    <property type="evidence" value="ECO:0007669"/>
    <property type="project" value="UniProtKB-KW"/>
</dbReference>
<keyword evidence="7" id="KW-1185">Reference proteome</keyword>
<organism evidence="6 7">
    <name type="scientific">Flavobacterium cheongpyeongense</name>
    <dbReference type="NCBI Taxonomy" id="2212651"/>
    <lineage>
        <taxon>Bacteria</taxon>
        <taxon>Pseudomonadati</taxon>
        <taxon>Bacteroidota</taxon>
        <taxon>Flavobacteriia</taxon>
        <taxon>Flavobacteriales</taxon>
        <taxon>Flavobacteriaceae</taxon>
        <taxon>Flavobacterium</taxon>
    </lineage>
</organism>
<keyword evidence="2 3" id="KW-0186">Copper</keyword>
<feature type="binding site" evidence="3">
    <location>
        <position position="78"/>
    </location>
    <ligand>
        <name>Cu cation</name>
        <dbReference type="ChEBI" id="CHEBI:23378"/>
    </ligand>
</feature>
<gene>
    <name evidence="6" type="ORF">DMB65_02520</name>
</gene>
<dbReference type="CDD" id="cd02968">
    <property type="entry name" value="SCO"/>
    <property type="match status" value="1"/>
</dbReference>
<feature type="disulfide bond" description="Redox-active" evidence="4">
    <location>
        <begin position="74"/>
        <end position="78"/>
    </location>
</feature>
<dbReference type="OrthoDB" id="9811998at2"/>